<dbReference type="FunFam" id="1.20.1260.60:FF:000002">
    <property type="entry name" value="Vacuolar protein sorting-associated protein IST1"/>
    <property type="match status" value="1"/>
</dbReference>
<dbReference type="PANTHER" id="PTHR12161">
    <property type="entry name" value="IST1 FAMILY MEMBER"/>
    <property type="match status" value="1"/>
</dbReference>
<feature type="region of interest" description="Disordered" evidence="2">
    <location>
        <begin position="162"/>
        <end position="493"/>
    </location>
</feature>
<evidence type="ECO:0000256" key="2">
    <source>
        <dbReference type="SAM" id="MobiDB-lite"/>
    </source>
</evidence>
<evidence type="ECO:0000313" key="4">
    <source>
        <dbReference type="Proteomes" id="UP000187203"/>
    </source>
</evidence>
<protein>
    <recommendedName>
        <fullName evidence="5">Regulator of Vps4 activity in the MVB pathway protein</fullName>
    </recommendedName>
</protein>
<dbReference type="EMBL" id="AWUE01020724">
    <property type="protein sequence ID" value="OMO66780.1"/>
    <property type="molecule type" value="Genomic_DNA"/>
</dbReference>
<feature type="compositionally biased region" description="Basic and acidic residues" evidence="2">
    <location>
        <begin position="447"/>
        <end position="459"/>
    </location>
</feature>
<name>A0A1R3H912_9ROSI</name>
<evidence type="ECO:0000313" key="3">
    <source>
        <dbReference type="EMBL" id="OMO66780.1"/>
    </source>
</evidence>
<dbReference type="Gene3D" id="1.20.1260.60">
    <property type="entry name" value="Vacuolar protein sorting-associated protein Ist1"/>
    <property type="match status" value="1"/>
</dbReference>
<evidence type="ECO:0000256" key="1">
    <source>
        <dbReference type="ARBA" id="ARBA00005536"/>
    </source>
</evidence>
<dbReference type="OrthoDB" id="29853at2759"/>
<accession>A0A1R3H912</accession>
<dbReference type="PANTHER" id="PTHR12161:SF60">
    <property type="entry name" value="REGULATOR OF VPS4 ACTIVITY IN THE MVB PATHWAY PROTEIN"/>
    <property type="match status" value="1"/>
</dbReference>
<dbReference type="GO" id="GO:0015031">
    <property type="term" value="P:protein transport"/>
    <property type="evidence" value="ECO:0007669"/>
    <property type="project" value="InterPro"/>
</dbReference>
<comment type="caution">
    <text evidence="3">The sequence shown here is derived from an EMBL/GenBank/DDBJ whole genome shotgun (WGS) entry which is preliminary data.</text>
</comment>
<dbReference type="Proteomes" id="UP000187203">
    <property type="component" value="Unassembled WGS sequence"/>
</dbReference>
<feature type="compositionally biased region" description="Basic and acidic residues" evidence="2">
    <location>
        <begin position="214"/>
        <end position="238"/>
    </location>
</feature>
<dbReference type="AlphaFoldDB" id="A0A1R3H912"/>
<feature type="compositionally biased region" description="Polar residues" evidence="2">
    <location>
        <begin position="343"/>
        <end position="358"/>
    </location>
</feature>
<dbReference type="InterPro" id="IPR042277">
    <property type="entry name" value="IST1-like"/>
</dbReference>
<dbReference type="InterPro" id="IPR005061">
    <property type="entry name" value="Ist1"/>
</dbReference>
<keyword evidence="4" id="KW-1185">Reference proteome</keyword>
<feature type="compositionally biased region" description="Polar residues" evidence="2">
    <location>
        <begin position="253"/>
        <end position="267"/>
    </location>
</feature>
<gene>
    <name evidence="3" type="ORF">COLO4_30389</name>
</gene>
<dbReference type="Pfam" id="PF03398">
    <property type="entry name" value="Ist1"/>
    <property type="match status" value="1"/>
</dbReference>
<dbReference type="STRING" id="93759.A0A1R3H912"/>
<feature type="compositionally biased region" description="Basic and acidic residues" evidence="2">
    <location>
        <begin position="305"/>
        <end position="324"/>
    </location>
</feature>
<feature type="compositionally biased region" description="Polar residues" evidence="2">
    <location>
        <begin position="168"/>
        <end position="183"/>
    </location>
</feature>
<reference evidence="4" key="1">
    <citation type="submission" date="2013-09" db="EMBL/GenBank/DDBJ databases">
        <title>Corchorus olitorius genome sequencing.</title>
        <authorList>
            <person name="Alam M."/>
            <person name="Haque M.S."/>
            <person name="Islam M.S."/>
            <person name="Emdad E.M."/>
            <person name="Islam M.M."/>
            <person name="Ahmed B."/>
            <person name="Halim A."/>
            <person name="Hossen Q.M.M."/>
            <person name="Hossain M.Z."/>
            <person name="Ahmed R."/>
            <person name="Khan M.M."/>
            <person name="Islam R."/>
            <person name="Rashid M.M."/>
            <person name="Khan S.A."/>
            <person name="Rahman M.S."/>
            <person name="Alam M."/>
            <person name="Yahiya A.S."/>
            <person name="Khan M.S."/>
            <person name="Azam M.S."/>
            <person name="Haque T."/>
            <person name="Lashkar M.Z.H."/>
            <person name="Akhand A.I."/>
            <person name="Morshed G."/>
            <person name="Roy S."/>
            <person name="Uddin K.S."/>
            <person name="Rabeya T."/>
            <person name="Hossain A.S."/>
            <person name="Chowdhury A."/>
            <person name="Snigdha A.R."/>
            <person name="Mortoza M.S."/>
            <person name="Matin S.A."/>
            <person name="Hoque S.M.E."/>
            <person name="Islam M.K."/>
            <person name="Roy D.K."/>
            <person name="Haider R."/>
            <person name="Moosa M.M."/>
            <person name="Elias S.M."/>
            <person name="Hasan A.M."/>
            <person name="Jahan S."/>
            <person name="Shafiuddin M."/>
            <person name="Mahmood N."/>
            <person name="Shommy N.S."/>
        </authorList>
    </citation>
    <scope>NUCLEOTIDE SEQUENCE [LARGE SCALE GENOMIC DNA]</scope>
    <source>
        <strain evidence="4">cv. O-4</strain>
    </source>
</reference>
<proteinExistence type="inferred from homology"/>
<organism evidence="3 4">
    <name type="scientific">Corchorus olitorius</name>
    <dbReference type="NCBI Taxonomy" id="93759"/>
    <lineage>
        <taxon>Eukaryota</taxon>
        <taxon>Viridiplantae</taxon>
        <taxon>Streptophyta</taxon>
        <taxon>Embryophyta</taxon>
        <taxon>Tracheophyta</taxon>
        <taxon>Spermatophyta</taxon>
        <taxon>Magnoliopsida</taxon>
        <taxon>eudicotyledons</taxon>
        <taxon>Gunneridae</taxon>
        <taxon>Pentapetalae</taxon>
        <taxon>rosids</taxon>
        <taxon>malvids</taxon>
        <taxon>Malvales</taxon>
        <taxon>Malvaceae</taxon>
        <taxon>Grewioideae</taxon>
        <taxon>Apeibeae</taxon>
        <taxon>Corchorus</taxon>
    </lineage>
</organism>
<evidence type="ECO:0008006" key="5">
    <source>
        <dbReference type="Google" id="ProtNLM"/>
    </source>
</evidence>
<comment type="similarity">
    <text evidence="1">Belongs to the IST1 family.</text>
</comment>
<sequence>MIKMRLETIKKKRNAVEKYLKNDIVELLRTGLDYNAYGRVEGFLVERNRTACYSLIEQFIERISKNVSAMQKQSECPDECKEAIPSLIYAAARFSDLPELRDLRTLFTEKYGNSLEPFINQEFVKKLRGEPPTKEMKLQLMHDLAQENSIEWDSKALEQKLFKPPPQQVKNEARQNSSNNANDNGGHKIYGNKINTLAKSDSRDEENGLSNIQERSRPKRNETDLASRGRKDTDDKYKQQSSTEEEETDQDLPKTSSTSVESVSNDTVEPAKPFYYRFIAPPYVRPSLDKEKGIKEAPTPTTAKDNNDKEKNNKLDDSVAESKPKPRSVRRRPSNPPPGHEVLSSNESNGAANISSSAVKPKEARKGLASLQTEESDQAMDKEEKMMDGLLMHYSKKKSPYEESASKWKANLAPPPGRQAARGTGGNGLRFRSTKSDPPSPPASTFTKEKKTTASDTKGKHARASSMEPDMIGGHVHPKLPEYDDLLATLKGR</sequence>